<gene>
    <name evidence="2" type="ORF">DES52_101393</name>
</gene>
<dbReference type="Proteomes" id="UP000248326">
    <property type="component" value="Unassembled WGS sequence"/>
</dbReference>
<feature type="region of interest" description="Disordered" evidence="1">
    <location>
        <begin position="1"/>
        <end position="20"/>
    </location>
</feature>
<dbReference type="EMBL" id="QJSX01000001">
    <property type="protein sequence ID" value="PYE56588.1"/>
    <property type="molecule type" value="Genomic_DNA"/>
</dbReference>
<accession>A0A318SC47</accession>
<evidence type="ECO:0000313" key="3">
    <source>
        <dbReference type="Proteomes" id="UP000248326"/>
    </source>
</evidence>
<dbReference type="Gene3D" id="2.60.120.10">
    <property type="entry name" value="Jelly Rolls"/>
    <property type="match status" value="1"/>
</dbReference>
<dbReference type="OrthoDB" id="8606553at2"/>
<evidence type="ECO:0008006" key="4">
    <source>
        <dbReference type="Google" id="ProtNLM"/>
    </source>
</evidence>
<dbReference type="InterPro" id="IPR014710">
    <property type="entry name" value="RmlC-like_jellyroll"/>
</dbReference>
<comment type="caution">
    <text evidence="2">The sequence shown here is derived from an EMBL/GenBank/DDBJ whole genome shotgun (WGS) entry which is preliminary data.</text>
</comment>
<name>A0A318SC47_9DEIO</name>
<dbReference type="AlphaFoldDB" id="A0A318SC47"/>
<dbReference type="RefSeq" id="WP_110885057.1">
    <property type="nucleotide sequence ID" value="NZ_QJSX01000001.1"/>
</dbReference>
<organism evidence="2 3">
    <name type="scientific">Deinococcus yavapaiensis KR-236</name>
    <dbReference type="NCBI Taxonomy" id="694435"/>
    <lineage>
        <taxon>Bacteria</taxon>
        <taxon>Thermotogati</taxon>
        <taxon>Deinococcota</taxon>
        <taxon>Deinococci</taxon>
        <taxon>Deinococcales</taxon>
        <taxon>Deinococcaceae</taxon>
        <taxon>Deinococcus</taxon>
    </lineage>
</organism>
<sequence>MNSERPESNPLPDVASHPEVKVFRRRLDPHARLPEHTHKGREVVVTVVSGDLTLTLGAQARFLTENDVATFGGDVVTSLRAGERGAEFTVTLVPVTAVPRR</sequence>
<protein>
    <recommendedName>
        <fullName evidence="4">Quercetin dioxygenase-like cupin family protein</fullName>
    </recommendedName>
</protein>
<dbReference type="InterPro" id="IPR011051">
    <property type="entry name" value="RmlC_Cupin_sf"/>
</dbReference>
<keyword evidence="3" id="KW-1185">Reference proteome</keyword>
<dbReference type="SUPFAM" id="SSF51182">
    <property type="entry name" value="RmlC-like cupins"/>
    <property type="match status" value="1"/>
</dbReference>
<proteinExistence type="predicted"/>
<evidence type="ECO:0000313" key="2">
    <source>
        <dbReference type="EMBL" id="PYE56588.1"/>
    </source>
</evidence>
<evidence type="ECO:0000256" key="1">
    <source>
        <dbReference type="SAM" id="MobiDB-lite"/>
    </source>
</evidence>
<reference evidence="2 3" key="1">
    <citation type="submission" date="2018-06" db="EMBL/GenBank/DDBJ databases">
        <title>Genomic Encyclopedia of Type Strains, Phase IV (KMG-IV): sequencing the most valuable type-strain genomes for metagenomic binning, comparative biology and taxonomic classification.</title>
        <authorList>
            <person name="Goeker M."/>
        </authorList>
    </citation>
    <scope>NUCLEOTIDE SEQUENCE [LARGE SCALE GENOMIC DNA]</scope>
    <source>
        <strain evidence="2 3">DSM 18048</strain>
    </source>
</reference>